<dbReference type="AlphaFoldDB" id="A0A1G2KT96"/>
<protein>
    <submittedName>
        <fullName evidence="1">Uncharacterized protein</fullName>
    </submittedName>
</protein>
<evidence type="ECO:0000313" key="1">
    <source>
        <dbReference type="EMBL" id="OHA02563.1"/>
    </source>
</evidence>
<organism evidence="1 2">
    <name type="scientific">Candidatus Sungbacteria bacterium RIFCSPHIGHO2_02_FULL_53_17</name>
    <dbReference type="NCBI Taxonomy" id="1802275"/>
    <lineage>
        <taxon>Bacteria</taxon>
        <taxon>Candidatus Sungiibacteriota</taxon>
    </lineage>
</organism>
<evidence type="ECO:0000313" key="2">
    <source>
        <dbReference type="Proteomes" id="UP000177177"/>
    </source>
</evidence>
<comment type="caution">
    <text evidence="1">The sequence shown here is derived from an EMBL/GenBank/DDBJ whole genome shotgun (WGS) entry which is preliminary data.</text>
</comment>
<reference evidence="1 2" key="1">
    <citation type="journal article" date="2016" name="Nat. Commun.">
        <title>Thousands of microbial genomes shed light on interconnected biogeochemical processes in an aquifer system.</title>
        <authorList>
            <person name="Anantharaman K."/>
            <person name="Brown C.T."/>
            <person name="Hug L.A."/>
            <person name="Sharon I."/>
            <person name="Castelle C.J."/>
            <person name="Probst A.J."/>
            <person name="Thomas B.C."/>
            <person name="Singh A."/>
            <person name="Wilkins M.J."/>
            <person name="Karaoz U."/>
            <person name="Brodie E.L."/>
            <person name="Williams K.H."/>
            <person name="Hubbard S.S."/>
            <person name="Banfield J.F."/>
        </authorList>
    </citation>
    <scope>NUCLEOTIDE SEQUENCE [LARGE SCALE GENOMIC DNA]</scope>
</reference>
<accession>A0A1G2KT96</accession>
<name>A0A1G2KT96_9BACT</name>
<gene>
    <name evidence="1" type="ORF">A3C92_02870</name>
</gene>
<dbReference type="EMBL" id="MHQN01000034">
    <property type="protein sequence ID" value="OHA02563.1"/>
    <property type="molecule type" value="Genomic_DNA"/>
</dbReference>
<proteinExistence type="predicted"/>
<sequence>MAIVAVLCCIDPKIQPGVFEWAEKKFGRGNFTLIPTPGAELPFVNFFYARERKRILNLLRFIRDEMGLAQTVLISHSGCVAWARAGKQFADPIDDARFHGQKCSIALQKINQHFRGMPMTHHWFRKDLQQMMW</sequence>
<dbReference type="Proteomes" id="UP000177177">
    <property type="component" value="Unassembled WGS sequence"/>
</dbReference>